<gene>
    <name evidence="1" type="ORF">OO014_11070</name>
</gene>
<dbReference type="Proteomes" id="UP001150259">
    <property type="component" value="Unassembled WGS sequence"/>
</dbReference>
<comment type="caution">
    <text evidence="1">The sequence shown here is derived from an EMBL/GenBank/DDBJ whole genome shotgun (WGS) entry which is preliminary data.</text>
</comment>
<organism evidence="1 2">
    <name type="scientific">Intrasporangium calvum</name>
    <dbReference type="NCBI Taxonomy" id="53358"/>
    <lineage>
        <taxon>Bacteria</taxon>
        <taxon>Bacillati</taxon>
        <taxon>Actinomycetota</taxon>
        <taxon>Actinomycetes</taxon>
        <taxon>Micrococcales</taxon>
        <taxon>Intrasporangiaceae</taxon>
        <taxon>Intrasporangium</taxon>
    </lineage>
</organism>
<reference evidence="1 2" key="1">
    <citation type="submission" date="2022-11" db="EMBL/GenBank/DDBJ databases">
        <title>Anaerobic phenanthrene biodegradation by a DNRA strain PheN6.</title>
        <authorList>
            <person name="Zhang Z."/>
        </authorList>
    </citation>
    <scope>NUCLEOTIDE SEQUENCE [LARGE SCALE GENOMIC DNA]</scope>
    <source>
        <strain evidence="1 2">PheN6</strain>
    </source>
</reference>
<dbReference type="InterPro" id="IPR012337">
    <property type="entry name" value="RNaseH-like_sf"/>
</dbReference>
<accession>A0ABT5GI72</accession>
<evidence type="ECO:0000313" key="2">
    <source>
        <dbReference type="Proteomes" id="UP001150259"/>
    </source>
</evidence>
<dbReference type="NCBIfam" id="NF033559">
    <property type="entry name" value="transpos_IS1634"/>
    <property type="match status" value="1"/>
</dbReference>
<name>A0ABT5GI72_9MICO</name>
<proteinExistence type="predicted"/>
<dbReference type="SUPFAM" id="SSF53098">
    <property type="entry name" value="Ribonuclease H-like"/>
    <property type="match status" value="1"/>
</dbReference>
<sequence length="194" mass="21761">MGVGKNARDRRVVYQWSFKRYQHDNRAINKMVERAEKVADGSRPLKKDRFVRFTDTATEVDWALVERARYLAGLKGYVTNIPQATMSGGQVVAAYHDLYQVERSFRMAKSDLAARPMFHRLRDSIEAHLTIVFAALAVSREAQARTGLSIKKILQTLRPLRSATISLGGQQVTAPPQIPDDAQRILDDLAAGGH</sequence>
<dbReference type="InterPro" id="IPR047654">
    <property type="entry name" value="IS1634_transpos"/>
</dbReference>
<protein>
    <submittedName>
        <fullName evidence="1">IS1634 family transposase</fullName>
    </submittedName>
</protein>
<keyword evidence="2" id="KW-1185">Reference proteome</keyword>
<evidence type="ECO:0000313" key="1">
    <source>
        <dbReference type="EMBL" id="MDC5697803.1"/>
    </source>
</evidence>
<dbReference type="EMBL" id="JAPFQL010000043">
    <property type="protein sequence ID" value="MDC5697803.1"/>
    <property type="molecule type" value="Genomic_DNA"/>
</dbReference>